<dbReference type="RefSeq" id="WP_078347644.1">
    <property type="nucleotide sequence ID" value="NZ_MBTF01000007.1"/>
</dbReference>
<sequence>METNTLPPQNKAAGMGAVITDNGTHFRVWAPNAEAVFVAGSFNDFDTQACPLENEGNGYWAGYAENAKAGDEYKFFLKTPSGEFFRNDPYARQMTNSAGNGVIYDSGSFDWGDVEYNMPSWNKLVIYELHVGTFNVKEKGKPGDLYGVIEKLPYLKEMGVNAIEVMPPFEFPGGFSWGYNPSQPFAIESEYGGPDAFKNLVKAAHELGIAVILDVVYNHFGPSDLDLWQFDGWSENGKGGIYFYNDWRSETPWGDTRPDYGRGEVRQYLRDNAMMWLEEYRVDGLRMDMIPYIRNVHADESPDSMLEDGMSLLRWINKEIAEKFPWKLTIAEDLHGLDEITNSVEDGGLGFGAQWDGDFVHPVRKAIITPDDGGRDMFAMEAALIRRYSGDPFHRIVYTESHDEVANGQARVAEEIADGDVNNYYSKKRAALGMAMVLTAPGIPMIFQGHELLEDQWFSDTDPIDWNRKKDFNGFVNLHRDLIRLRLNYDGHTEGLSGKHSEVIRVDNDKKALAYQRWQEGGPGDTTVIVLNFSGQVYEDYRIGMPAPGLWKVRFNSDWRGYDEEFGDLKAFDTEAEELECDGYAASAKINIGAYSAVILSQDK</sequence>
<dbReference type="GO" id="GO:0005978">
    <property type="term" value="P:glycogen biosynthetic process"/>
    <property type="evidence" value="ECO:0007669"/>
    <property type="project" value="InterPro"/>
</dbReference>
<dbReference type="InterPro" id="IPR014756">
    <property type="entry name" value="Ig_E-set"/>
</dbReference>
<dbReference type="SUPFAM" id="SSF81296">
    <property type="entry name" value="E set domains"/>
    <property type="match status" value="1"/>
</dbReference>
<comment type="caution">
    <text evidence="9">The sequence shown here is derived from an EMBL/GenBank/DDBJ whole genome shotgun (WGS) entry which is preliminary data.</text>
</comment>
<organism evidence="9 10">
    <name type="scientific">Mucilaginibacter pedocola</name>
    <dbReference type="NCBI Taxonomy" id="1792845"/>
    <lineage>
        <taxon>Bacteria</taxon>
        <taxon>Pseudomonadati</taxon>
        <taxon>Bacteroidota</taxon>
        <taxon>Sphingobacteriia</taxon>
        <taxon>Sphingobacteriales</taxon>
        <taxon>Sphingobacteriaceae</taxon>
        <taxon>Mucilaginibacter</taxon>
    </lineage>
</organism>
<evidence type="ECO:0000256" key="4">
    <source>
        <dbReference type="ARBA" id="ARBA00012541"/>
    </source>
</evidence>
<evidence type="ECO:0000256" key="6">
    <source>
        <dbReference type="ARBA" id="ARBA00023277"/>
    </source>
</evidence>
<dbReference type="Pfam" id="PF02806">
    <property type="entry name" value="Alpha-amylase_C"/>
    <property type="match status" value="1"/>
</dbReference>
<comment type="function">
    <text evidence="2">Catalyzes the formation of the alpha-1,6-glucosidic linkages in glycogen by scission of a 1,4-alpha-linked oligosaccharide from growing alpha-1,4-glucan chains and the subsequent attachment of the oligosaccharide to the alpha-1,6 position.</text>
</comment>
<dbReference type="EMBL" id="MBTF01000007">
    <property type="protein sequence ID" value="OOQ60364.1"/>
    <property type="molecule type" value="Genomic_DNA"/>
</dbReference>
<comment type="similarity">
    <text evidence="3">Belongs to the glycosyl hydrolase 13 family. GlgB subfamily.</text>
</comment>
<dbReference type="GO" id="GO:0003844">
    <property type="term" value="F:1,4-alpha-glucan branching enzyme activity"/>
    <property type="evidence" value="ECO:0007669"/>
    <property type="project" value="UniProtKB-EC"/>
</dbReference>
<evidence type="ECO:0000256" key="3">
    <source>
        <dbReference type="ARBA" id="ARBA00009000"/>
    </source>
</evidence>
<comment type="catalytic activity">
    <reaction evidence="1">
        <text>Transfers a segment of a (1-&gt;4)-alpha-D-glucan chain to a primary hydroxy group in a similar glucan chain.</text>
        <dbReference type="EC" id="2.4.1.18"/>
    </reaction>
</comment>
<dbReference type="GO" id="GO:0004553">
    <property type="term" value="F:hydrolase activity, hydrolyzing O-glycosyl compounds"/>
    <property type="evidence" value="ECO:0007669"/>
    <property type="project" value="InterPro"/>
</dbReference>
<dbReference type="CDD" id="cd11325">
    <property type="entry name" value="AmyAc_GTHase"/>
    <property type="match status" value="1"/>
</dbReference>
<proteinExistence type="inferred from homology"/>
<evidence type="ECO:0000256" key="2">
    <source>
        <dbReference type="ARBA" id="ARBA00002953"/>
    </source>
</evidence>
<dbReference type="CDD" id="cd02855">
    <property type="entry name" value="E_set_GBE_prok_N"/>
    <property type="match status" value="1"/>
</dbReference>
<dbReference type="STRING" id="1792845.BC343_25415"/>
<dbReference type="SMART" id="SM00642">
    <property type="entry name" value="Aamy"/>
    <property type="match status" value="1"/>
</dbReference>
<reference evidence="9 10" key="1">
    <citation type="submission" date="2016-07" db="EMBL/GenBank/DDBJ databases">
        <title>Genomic analysis of zinc-resistant bacterium Mucilaginibacter pedocola TBZ30.</title>
        <authorList>
            <person name="Huang J."/>
            <person name="Tang J."/>
        </authorList>
    </citation>
    <scope>NUCLEOTIDE SEQUENCE [LARGE SCALE GENOMIC DNA]</scope>
    <source>
        <strain evidence="9 10">TBZ30</strain>
    </source>
</reference>
<dbReference type="OrthoDB" id="9761875at2"/>
<evidence type="ECO:0000259" key="8">
    <source>
        <dbReference type="SMART" id="SM00642"/>
    </source>
</evidence>
<keyword evidence="10" id="KW-1185">Reference proteome</keyword>
<dbReference type="Pfam" id="PF00128">
    <property type="entry name" value="Alpha-amylase"/>
    <property type="match status" value="2"/>
</dbReference>
<evidence type="ECO:0000256" key="7">
    <source>
        <dbReference type="PIRSR" id="PIRSR000463-1"/>
    </source>
</evidence>
<name>A0A1S9PHB7_9SPHI</name>
<dbReference type="InterPro" id="IPR006047">
    <property type="entry name" value="GH13_cat_dom"/>
</dbReference>
<dbReference type="InterPro" id="IPR006048">
    <property type="entry name" value="A-amylase/branching_C"/>
</dbReference>
<dbReference type="InterPro" id="IPR004193">
    <property type="entry name" value="Glyco_hydro_13_N"/>
</dbReference>
<dbReference type="InterPro" id="IPR013780">
    <property type="entry name" value="Glyco_hydro_b"/>
</dbReference>
<dbReference type="Gene3D" id="3.20.20.80">
    <property type="entry name" value="Glycosidases"/>
    <property type="match status" value="1"/>
</dbReference>
<dbReference type="InterPro" id="IPR013783">
    <property type="entry name" value="Ig-like_fold"/>
</dbReference>
<evidence type="ECO:0000256" key="5">
    <source>
        <dbReference type="ARBA" id="ARBA00022679"/>
    </source>
</evidence>
<feature type="active site" description="Proton donor" evidence="7">
    <location>
        <position position="332"/>
    </location>
</feature>
<dbReference type="Proteomes" id="UP000189739">
    <property type="component" value="Unassembled WGS sequence"/>
</dbReference>
<dbReference type="InterPro" id="IPR017853">
    <property type="entry name" value="GH"/>
</dbReference>
<evidence type="ECO:0000256" key="1">
    <source>
        <dbReference type="ARBA" id="ARBA00000826"/>
    </source>
</evidence>
<feature type="domain" description="Glycosyl hydrolase family 13 catalytic" evidence="8">
    <location>
        <begin position="128"/>
        <end position="484"/>
    </location>
</feature>
<dbReference type="SUPFAM" id="SSF51445">
    <property type="entry name" value="(Trans)glycosidases"/>
    <property type="match status" value="1"/>
</dbReference>
<dbReference type="Gene3D" id="2.60.40.10">
    <property type="entry name" value="Immunoglobulins"/>
    <property type="match status" value="1"/>
</dbReference>
<keyword evidence="6" id="KW-0119">Carbohydrate metabolism</keyword>
<dbReference type="EC" id="2.4.1.18" evidence="4"/>
<dbReference type="AlphaFoldDB" id="A0A1S9PHB7"/>
<dbReference type="Gene3D" id="2.60.40.1180">
    <property type="entry name" value="Golgi alpha-mannosidase II"/>
    <property type="match status" value="1"/>
</dbReference>
<evidence type="ECO:0000313" key="10">
    <source>
        <dbReference type="Proteomes" id="UP000189739"/>
    </source>
</evidence>
<dbReference type="Pfam" id="PF02922">
    <property type="entry name" value="CBM_48"/>
    <property type="match status" value="1"/>
</dbReference>
<gene>
    <name evidence="9" type="ORF">BC343_25415</name>
</gene>
<dbReference type="InterPro" id="IPR037439">
    <property type="entry name" value="Branching_enzy"/>
</dbReference>
<evidence type="ECO:0000313" key="9">
    <source>
        <dbReference type="EMBL" id="OOQ60364.1"/>
    </source>
</evidence>
<feature type="active site" description="Nucleophile" evidence="7">
    <location>
        <position position="288"/>
    </location>
</feature>
<dbReference type="PANTHER" id="PTHR43651:SF11">
    <property type="entry name" value="MALTO-OLIGOSYLTREHALOSE TREHALOHYDROLASE"/>
    <property type="match status" value="1"/>
</dbReference>
<dbReference type="GO" id="GO:0043169">
    <property type="term" value="F:cation binding"/>
    <property type="evidence" value="ECO:0007669"/>
    <property type="project" value="InterPro"/>
</dbReference>
<keyword evidence="5" id="KW-0808">Transferase</keyword>
<dbReference type="InterPro" id="IPR044143">
    <property type="entry name" value="GlgB_N_E_set_prok"/>
</dbReference>
<dbReference type="SUPFAM" id="SSF51011">
    <property type="entry name" value="Glycosyl hydrolase domain"/>
    <property type="match status" value="1"/>
</dbReference>
<dbReference type="PIRSF" id="PIRSF000463">
    <property type="entry name" value="GlgB"/>
    <property type="match status" value="1"/>
</dbReference>
<protein>
    <recommendedName>
        <fullName evidence="4">1,4-alpha-glucan branching enzyme</fullName>
        <ecNumber evidence="4">2.4.1.18</ecNumber>
    </recommendedName>
</protein>
<accession>A0A1S9PHB7</accession>
<dbReference type="PANTHER" id="PTHR43651">
    <property type="entry name" value="1,4-ALPHA-GLUCAN-BRANCHING ENZYME"/>
    <property type="match status" value="1"/>
</dbReference>